<sequence>MFILVVYKELSTELPLILGLLISYYSVLPSNLAINQFLSHRLNRFSKQKSLSLSDFGERKVDWKTNDWMTDMTESMSLLFPSLTQLETLSLGLDKDYSGLWMALRGQYIKRLCLSGLSQSMDVYHAKLLSKSISSLTQLETLTLHVFTTSFIEVFQFQL</sequence>
<organism evidence="1 2">
    <name type="scientific">Dreissena polymorpha</name>
    <name type="common">Zebra mussel</name>
    <name type="synonym">Mytilus polymorpha</name>
    <dbReference type="NCBI Taxonomy" id="45954"/>
    <lineage>
        <taxon>Eukaryota</taxon>
        <taxon>Metazoa</taxon>
        <taxon>Spiralia</taxon>
        <taxon>Lophotrochozoa</taxon>
        <taxon>Mollusca</taxon>
        <taxon>Bivalvia</taxon>
        <taxon>Autobranchia</taxon>
        <taxon>Heteroconchia</taxon>
        <taxon>Euheterodonta</taxon>
        <taxon>Imparidentia</taxon>
        <taxon>Neoheterodontei</taxon>
        <taxon>Myida</taxon>
        <taxon>Dreissenoidea</taxon>
        <taxon>Dreissenidae</taxon>
        <taxon>Dreissena</taxon>
    </lineage>
</organism>
<dbReference type="Proteomes" id="UP000828390">
    <property type="component" value="Unassembled WGS sequence"/>
</dbReference>
<proteinExistence type="predicted"/>
<gene>
    <name evidence="1" type="ORF">DPMN_161159</name>
</gene>
<dbReference type="EMBL" id="JAIWYP010000008">
    <property type="protein sequence ID" value="KAH3783226.1"/>
    <property type="molecule type" value="Genomic_DNA"/>
</dbReference>
<keyword evidence="2" id="KW-1185">Reference proteome</keyword>
<reference evidence="1" key="2">
    <citation type="submission" date="2020-11" db="EMBL/GenBank/DDBJ databases">
        <authorList>
            <person name="McCartney M.A."/>
            <person name="Auch B."/>
            <person name="Kono T."/>
            <person name="Mallez S."/>
            <person name="Becker A."/>
            <person name="Gohl D.M."/>
            <person name="Silverstein K.A.T."/>
            <person name="Koren S."/>
            <person name="Bechman K.B."/>
            <person name="Herman A."/>
            <person name="Abrahante J.E."/>
            <person name="Garbe J."/>
        </authorList>
    </citation>
    <scope>NUCLEOTIDE SEQUENCE</scope>
    <source>
        <strain evidence="1">Duluth1</strain>
        <tissue evidence="1">Whole animal</tissue>
    </source>
</reference>
<reference evidence="1" key="1">
    <citation type="journal article" date="2019" name="bioRxiv">
        <title>The Genome of the Zebra Mussel, Dreissena polymorpha: A Resource for Invasive Species Research.</title>
        <authorList>
            <person name="McCartney M.A."/>
            <person name="Auch B."/>
            <person name="Kono T."/>
            <person name="Mallez S."/>
            <person name="Zhang Y."/>
            <person name="Obille A."/>
            <person name="Becker A."/>
            <person name="Abrahante J.E."/>
            <person name="Garbe J."/>
            <person name="Badalamenti J.P."/>
            <person name="Herman A."/>
            <person name="Mangelson H."/>
            <person name="Liachko I."/>
            <person name="Sullivan S."/>
            <person name="Sone E.D."/>
            <person name="Koren S."/>
            <person name="Silverstein K.A.T."/>
            <person name="Beckman K.B."/>
            <person name="Gohl D.M."/>
        </authorList>
    </citation>
    <scope>NUCLEOTIDE SEQUENCE</scope>
    <source>
        <strain evidence="1">Duluth1</strain>
        <tissue evidence="1">Whole animal</tissue>
    </source>
</reference>
<evidence type="ECO:0000313" key="2">
    <source>
        <dbReference type="Proteomes" id="UP000828390"/>
    </source>
</evidence>
<evidence type="ECO:0000313" key="1">
    <source>
        <dbReference type="EMBL" id="KAH3783226.1"/>
    </source>
</evidence>
<protein>
    <submittedName>
        <fullName evidence="1">Uncharacterized protein</fullName>
    </submittedName>
</protein>
<accession>A0A9D4EP63</accession>
<dbReference type="AlphaFoldDB" id="A0A9D4EP63"/>
<comment type="caution">
    <text evidence="1">The sequence shown here is derived from an EMBL/GenBank/DDBJ whole genome shotgun (WGS) entry which is preliminary data.</text>
</comment>
<name>A0A9D4EP63_DREPO</name>